<feature type="transmembrane region" description="Helical" evidence="6">
    <location>
        <begin position="301"/>
        <end position="319"/>
    </location>
</feature>
<organism evidence="8 9">
    <name type="scientific">Rhododendron simsii</name>
    <name type="common">Sims's rhododendron</name>
    <dbReference type="NCBI Taxonomy" id="118357"/>
    <lineage>
        <taxon>Eukaryota</taxon>
        <taxon>Viridiplantae</taxon>
        <taxon>Streptophyta</taxon>
        <taxon>Embryophyta</taxon>
        <taxon>Tracheophyta</taxon>
        <taxon>Spermatophyta</taxon>
        <taxon>Magnoliopsida</taxon>
        <taxon>eudicotyledons</taxon>
        <taxon>Gunneridae</taxon>
        <taxon>Pentapetalae</taxon>
        <taxon>asterids</taxon>
        <taxon>Ericales</taxon>
        <taxon>Ericaceae</taxon>
        <taxon>Ericoideae</taxon>
        <taxon>Rhodoreae</taxon>
        <taxon>Rhododendron</taxon>
    </lineage>
</organism>
<feature type="transmembrane region" description="Helical" evidence="6">
    <location>
        <begin position="97"/>
        <end position="118"/>
    </location>
</feature>
<evidence type="ECO:0000256" key="4">
    <source>
        <dbReference type="ARBA" id="ARBA00022989"/>
    </source>
</evidence>
<accession>A0A834HEQ4</accession>
<comment type="similarity">
    <text evidence="2 6">Belongs to the GDT1 family.</text>
</comment>
<keyword evidence="3 6" id="KW-0812">Transmembrane</keyword>
<dbReference type="Pfam" id="PF01169">
    <property type="entry name" value="GDT1"/>
    <property type="match status" value="2"/>
</dbReference>
<feature type="transmembrane region" description="Helical" evidence="6">
    <location>
        <begin position="164"/>
        <end position="185"/>
    </location>
</feature>
<dbReference type="GO" id="GO:0032468">
    <property type="term" value="P:Golgi calcium ion homeostasis"/>
    <property type="evidence" value="ECO:0007669"/>
    <property type="project" value="TreeGrafter"/>
</dbReference>
<dbReference type="InterPro" id="IPR001727">
    <property type="entry name" value="GDT1-like"/>
</dbReference>
<evidence type="ECO:0000256" key="7">
    <source>
        <dbReference type="SAM" id="MobiDB-lite"/>
    </source>
</evidence>
<dbReference type="OrthoDB" id="442680at2759"/>
<evidence type="ECO:0000313" key="8">
    <source>
        <dbReference type="EMBL" id="KAF7149754.1"/>
    </source>
</evidence>
<evidence type="ECO:0000256" key="3">
    <source>
        <dbReference type="ARBA" id="ARBA00022692"/>
    </source>
</evidence>
<reference evidence="8" key="1">
    <citation type="submission" date="2019-11" db="EMBL/GenBank/DDBJ databases">
        <authorList>
            <person name="Liu Y."/>
            <person name="Hou J."/>
            <person name="Li T.-Q."/>
            <person name="Guan C.-H."/>
            <person name="Wu X."/>
            <person name="Wu H.-Z."/>
            <person name="Ling F."/>
            <person name="Zhang R."/>
            <person name="Shi X.-G."/>
            <person name="Ren J.-P."/>
            <person name="Chen E.-F."/>
            <person name="Sun J.-M."/>
        </authorList>
    </citation>
    <scope>NUCLEOTIDE SEQUENCE</scope>
    <source>
        <strain evidence="8">Adult_tree_wgs_1</strain>
        <tissue evidence="8">Leaves</tissue>
    </source>
</reference>
<proteinExistence type="inferred from homology"/>
<dbReference type="PANTHER" id="PTHR12608:SF7">
    <property type="entry name" value="PROTEIN PAM71-HOMOLOG, CHLOROPLASTIC"/>
    <property type="match status" value="1"/>
</dbReference>
<evidence type="ECO:0000256" key="5">
    <source>
        <dbReference type="ARBA" id="ARBA00023136"/>
    </source>
</evidence>
<dbReference type="Proteomes" id="UP000626092">
    <property type="component" value="Unassembled WGS sequence"/>
</dbReference>
<dbReference type="PANTHER" id="PTHR12608">
    <property type="entry name" value="TRANSMEMBRANE PROTEIN HTP-1 RELATED"/>
    <property type="match status" value="1"/>
</dbReference>
<dbReference type="InterPro" id="IPR049555">
    <property type="entry name" value="GDT1-like_CS"/>
</dbReference>
<comment type="subcellular location">
    <subcellularLocation>
        <location evidence="1 6">Membrane</location>
        <topology evidence="1 6">Multi-pass membrane protein</topology>
    </subcellularLocation>
</comment>
<dbReference type="AlphaFoldDB" id="A0A834HEQ4"/>
<dbReference type="GO" id="GO:0015085">
    <property type="term" value="F:calcium ion transmembrane transporter activity"/>
    <property type="evidence" value="ECO:0007669"/>
    <property type="project" value="TreeGrafter"/>
</dbReference>
<dbReference type="GO" id="GO:0009507">
    <property type="term" value="C:chloroplast"/>
    <property type="evidence" value="ECO:0007669"/>
    <property type="project" value="TreeGrafter"/>
</dbReference>
<dbReference type="GO" id="GO:0016020">
    <property type="term" value="C:membrane"/>
    <property type="evidence" value="ECO:0007669"/>
    <property type="project" value="UniProtKB-SubCell"/>
</dbReference>
<dbReference type="PROSITE" id="PS01214">
    <property type="entry name" value="UPF0016"/>
    <property type="match status" value="1"/>
</dbReference>
<feature type="transmembrane region" description="Helical" evidence="6">
    <location>
        <begin position="326"/>
        <end position="346"/>
    </location>
</feature>
<evidence type="ECO:0000256" key="6">
    <source>
        <dbReference type="RuleBase" id="RU365102"/>
    </source>
</evidence>
<dbReference type="GO" id="GO:0005384">
    <property type="term" value="F:manganese ion transmembrane transporter activity"/>
    <property type="evidence" value="ECO:0007669"/>
    <property type="project" value="TreeGrafter"/>
</dbReference>
<comment type="caution">
    <text evidence="8">The sequence shown here is derived from an EMBL/GenBank/DDBJ whole genome shotgun (WGS) entry which is preliminary data.</text>
</comment>
<dbReference type="GO" id="GO:0005794">
    <property type="term" value="C:Golgi apparatus"/>
    <property type="evidence" value="ECO:0007669"/>
    <property type="project" value="TreeGrafter"/>
</dbReference>
<protein>
    <recommendedName>
        <fullName evidence="6">GDT1 family protein</fullName>
    </recommendedName>
</protein>
<evidence type="ECO:0000256" key="2">
    <source>
        <dbReference type="ARBA" id="ARBA00009190"/>
    </source>
</evidence>
<keyword evidence="9" id="KW-1185">Reference proteome</keyword>
<gene>
    <name evidence="8" type="ORF">RHSIM_Rhsim02G0052200</name>
</gene>
<feature type="region of interest" description="Disordered" evidence="7">
    <location>
        <begin position="58"/>
        <end position="89"/>
    </location>
</feature>
<feature type="transmembrane region" description="Helical" evidence="6">
    <location>
        <begin position="125"/>
        <end position="144"/>
    </location>
</feature>
<name>A0A834HEQ4_RHOSS</name>
<evidence type="ECO:0000256" key="1">
    <source>
        <dbReference type="ARBA" id="ARBA00004141"/>
    </source>
</evidence>
<sequence length="347" mass="36809">MKGLVIETTPSSRISIAKLPLLALAPCHAVISRRPISNSPPLRCRELSRLKSTRGKIKGHAATSGIGPGSFEESEGNNEQKTFLDDPHGKPPNQLPYVLSLVSVLCGCAFVYSLVAFAKGGPSSILAAIAKSGFTAAFSLIFVSEIGDKTFFIAALLAMQYEKGLVLLGSMGALSFMTVLSVIIGRIFHSVPAQFQTTLPIGEYAAVTLLMFFGLKSIKDAWNLPSKEGKSSEKNSSELGEYVEAEELVKEKASKQLSNPLEVVWKSLSLVFFAEWGDRSMLATIALGAAQSPWGVASGAIAGHLLATSIAILGGAFLANYISEKLVGYLGGVLFLVFAVATFLGVF</sequence>
<evidence type="ECO:0000313" key="9">
    <source>
        <dbReference type="Proteomes" id="UP000626092"/>
    </source>
</evidence>
<dbReference type="GO" id="GO:0032472">
    <property type="term" value="P:Golgi calcium ion transport"/>
    <property type="evidence" value="ECO:0007669"/>
    <property type="project" value="TreeGrafter"/>
</dbReference>
<keyword evidence="5 6" id="KW-0472">Membrane</keyword>
<dbReference type="EMBL" id="WJXA01000002">
    <property type="protein sequence ID" value="KAF7149754.1"/>
    <property type="molecule type" value="Genomic_DNA"/>
</dbReference>
<keyword evidence="4 6" id="KW-1133">Transmembrane helix</keyword>